<accession>A0ABV0EI15</accession>
<dbReference type="Proteomes" id="UP000664357">
    <property type="component" value="Unassembled WGS sequence"/>
</dbReference>
<evidence type="ECO:0000313" key="2">
    <source>
        <dbReference type="Proteomes" id="UP000664357"/>
    </source>
</evidence>
<comment type="caution">
    <text evidence="1">The sequence shown here is derived from an EMBL/GenBank/DDBJ whole genome shotgun (WGS) entry which is preliminary data.</text>
</comment>
<sequence>MRDRVTNEEMLRMNTRQQAVKLLKRLSKQGYKYVTRDLESEWLLCFNLKPKRYLDLEIWGYVNEKDDGAMMARGFKNTDITEIRWSNRSPTLINEFLSDEIIMTG</sequence>
<evidence type="ECO:0000313" key="1">
    <source>
        <dbReference type="EMBL" id="MEO1768286.1"/>
    </source>
</evidence>
<reference evidence="1 2" key="2">
    <citation type="submission" date="2024-02" db="EMBL/GenBank/DDBJ databases">
        <title>The Genome Sequence of Enterococcus sp. DIV0159.</title>
        <authorList>
            <person name="Earl A."/>
            <person name="Manson A."/>
            <person name="Gilmore M."/>
            <person name="Sanders J."/>
            <person name="Shea T."/>
            <person name="Howe W."/>
            <person name="Livny J."/>
            <person name="Cuomo C."/>
            <person name="Neafsey D."/>
            <person name="Birren B."/>
        </authorList>
    </citation>
    <scope>NUCLEOTIDE SEQUENCE [LARGE SCALE GENOMIC DNA]</scope>
    <source>
        <strain evidence="1 2">665A</strain>
    </source>
</reference>
<keyword evidence="2" id="KW-1185">Reference proteome</keyword>
<dbReference type="EMBL" id="JAFREL020000001">
    <property type="protein sequence ID" value="MEO1768286.1"/>
    <property type="molecule type" value="Genomic_DNA"/>
</dbReference>
<name>A0ABV0EI15_9ENTE</name>
<proteinExistence type="predicted"/>
<organism evidence="1 2">
    <name type="scientific">Candidatus Enterococcus ferrettii</name>
    <dbReference type="NCBI Taxonomy" id="2815324"/>
    <lineage>
        <taxon>Bacteria</taxon>
        <taxon>Bacillati</taxon>
        <taxon>Bacillota</taxon>
        <taxon>Bacilli</taxon>
        <taxon>Lactobacillales</taxon>
        <taxon>Enterococcaceae</taxon>
        <taxon>Enterococcus</taxon>
    </lineage>
</organism>
<gene>
    <name evidence="1" type="ORF">JZO67_000197</name>
</gene>
<dbReference type="RefSeq" id="WP_207704209.1">
    <property type="nucleotide sequence ID" value="NZ_JAFREL020000001.1"/>
</dbReference>
<reference evidence="1 2" key="1">
    <citation type="submission" date="2021-03" db="EMBL/GenBank/DDBJ databases">
        <authorList>
            <person name="Gilmore M.S."/>
            <person name="Schwartzman J."/>
            <person name="Van Tyne D."/>
            <person name="Martin M."/>
            <person name="Earl A.M."/>
            <person name="Manson A.L."/>
            <person name="Straub T."/>
            <person name="Salamzade R."/>
            <person name="Saavedra J."/>
            <person name="Lebreton F."/>
            <person name="Prichula J."/>
            <person name="Schaufler K."/>
            <person name="Gaca A."/>
            <person name="Sgardioli B."/>
            <person name="Wagenaar J."/>
            <person name="Strong T."/>
        </authorList>
    </citation>
    <scope>NUCLEOTIDE SEQUENCE [LARGE SCALE GENOMIC DNA]</scope>
    <source>
        <strain evidence="1 2">665A</strain>
    </source>
</reference>
<protein>
    <submittedName>
        <fullName evidence="1">Uncharacterized protein</fullName>
    </submittedName>
</protein>